<dbReference type="Pfam" id="PF03661">
    <property type="entry name" value="TMEM33_Pom33"/>
    <property type="match status" value="1"/>
</dbReference>
<dbReference type="eggNOG" id="KOG4002">
    <property type="taxonomic scope" value="Eukaryota"/>
</dbReference>
<evidence type="ECO:0000256" key="6">
    <source>
        <dbReference type="SAM" id="Phobius"/>
    </source>
</evidence>
<reference evidence="7" key="2">
    <citation type="submission" date="2015-06" db="UniProtKB">
        <authorList>
            <consortium name="EnsemblMetazoa"/>
        </authorList>
    </citation>
    <scope>IDENTIFICATION</scope>
</reference>
<dbReference type="STRING" id="32264.T1L4V4"/>
<keyword evidence="5 6" id="KW-0472">Membrane</keyword>
<accession>T1L4V4</accession>
<dbReference type="EMBL" id="CAEY01001178">
    <property type="status" value="NOT_ANNOTATED_CDS"/>
    <property type="molecule type" value="Genomic_DNA"/>
</dbReference>
<evidence type="ECO:0008006" key="9">
    <source>
        <dbReference type="Google" id="ProtNLM"/>
    </source>
</evidence>
<feature type="transmembrane region" description="Helical" evidence="6">
    <location>
        <begin position="79"/>
        <end position="108"/>
    </location>
</feature>
<comment type="subcellular location">
    <subcellularLocation>
        <location evidence="1">Membrane</location>
        <topology evidence="1">Multi-pass membrane protein</topology>
    </subcellularLocation>
</comment>
<keyword evidence="4 6" id="KW-1133">Transmembrane helix</keyword>
<dbReference type="GO" id="GO:0005783">
    <property type="term" value="C:endoplasmic reticulum"/>
    <property type="evidence" value="ECO:0007669"/>
    <property type="project" value="TreeGrafter"/>
</dbReference>
<feature type="transmembrane region" description="Helical" evidence="6">
    <location>
        <begin position="12"/>
        <end position="33"/>
    </location>
</feature>
<evidence type="ECO:0000313" key="8">
    <source>
        <dbReference type="Proteomes" id="UP000015104"/>
    </source>
</evidence>
<dbReference type="GO" id="GO:0061024">
    <property type="term" value="P:membrane organization"/>
    <property type="evidence" value="ECO:0007669"/>
    <property type="project" value="TreeGrafter"/>
</dbReference>
<evidence type="ECO:0000313" key="7">
    <source>
        <dbReference type="EnsemblMetazoa" id="tetur41g00250.1"/>
    </source>
</evidence>
<feature type="transmembrane region" description="Helical" evidence="6">
    <location>
        <begin position="151"/>
        <end position="175"/>
    </location>
</feature>
<evidence type="ECO:0000256" key="4">
    <source>
        <dbReference type="ARBA" id="ARBA00022989"/>
    </source>
</evidence>
<organism evidence="7 8">
    <name type="scientific">Tetranychus urticae</name>
    <name type="common">Two-spotted spider mite</name>
    <dbReference type="NCBI Taxonomy" id="32264"/>
    <lineage>
        <taxon>Eukaryota</taxon>
        <taxon>Metazoa</taxon>
        <taxon>Ecdysozoa</taxon>
        <taxon>Arthropoda</taxon>
        <taxon>Chelicerata</taxon>
        <taxon>Arachnida</taxon>
        <taxon>Acari</taxon>
        <taxon>Acariformes</taxon>
        <taxon>Trombidiformes</taxon>
        <taxon>Prostigmata</taxon>
        <taxon>Eleutherengona</taxon>
        <taxon>Raphignathae</taxon>
        <taxon>Tetranychoidea</taxon>
        <taxon>Tetranychidae</taxon>
        <taxon>Tetranychus</taxon>
    </lineage>
</organism>
<dbReference type="AlphaFoldDB" id="T1L4V4"/>
<protein>
    <recommendedName>
        <fullName evidence="9">Transmembrane protein 33</fullName>
    </recommendedName>
</protein>
<dbReference type="InterPro" id="IPR051645">
    <property type="entry name" value="PER33/POM33_regulator"/>
</dbReference>
<dbReference type="EnsemblMetazoa" id="tetur41g00250.1">
    <property type="protein sequence ID" value="tetur41g00250.1"/>
    <property type="gene ID" value="tetur41g00250"/>
</dbReference>
<evidence type="ECO:0000256" key="5">
    <source>
        <dbReference type="ARBA" id="ARBA00023136"/>
    </source>
</evidence>
<dbReference type="GO" id="GO:0071786">
    <property type="term" value="P:endoplasmic reticulum tubular network organization"/>
    <property type="evidence" value="ECO:0007669"/>
    <property type="project" value="TreeGrafter"/>
</dbReference>
<keyword evidence="8" id="KW-1185">Reference proteome</keyword>
<reference evidence="8" key="1">
    <citation type="submission" date="2011-08" db="EMBL/GenBank/DDBJ databases">
        <authorList>
            <person name="Rombauts S."/>
        </authorList>
    </citation>
    <scope>NUCLEOTIDE SEQUENCE</scope>
    <source>
        <strain evidence="8">London</strain>
    </source>
</reference>
<dbReference type="InterPro" id="IPR005344">
    <property type="entry name" value="TMEM33/Pom33"/>
</dbReference>
<proteinExistence type="inferred from homology"/>
<dbReference type="PANTHER" id="PTHR12703">
    <property type="entry name" value="TRANSMEMBRANE PROTEIN 33"/>
    <property type="match status" value="1"/>
</dbReference>
<dbReference type="GO" id="GO:0016020">
    <property type="term" value="C:membrane"/>
    <property type="evidence" value="ECO:0007669"/>
    <property type="project" value="UniProtKB-SubCell"/>
</dbReference>
<sequence length="239" mass="27443">MIHHVTTNPLYCLLFFTRMATLFFTLLHIVPFLNNNSSLSYYQKALLANGATSAIRLHQRLPAFRLTREFMDQLLAEDSCHYLFFSLIFLSHNPVTLVLLPIVLFAFLHLTRSVLTIVEELGGNRNLSNSLSSFQSRYTPVMLQTVALSEIFIMPVIILALITGMGSIVAPFLYYRFIILRYASRRNPYSAQTFRQLRVTIETFAMRPECPNFIRNISFKLVDLTCRLAPPRITVSTPQ</sequence>
<keyword evidence="3 6" id="KW-0812">Transmembrane</keyword>
<evidence type="ECO:0000256" key="2">
    <source>
        <dbReference type="ARBA" id="ARBA00007322"/>
    </source>
</evidence>
<dbReference type="PANTHER" id="PTHR12703:SF4">
    <property type="entry name" value="TRANSMEMBRANE PROTEIN 33"/>
    <property type="match status" value="1"/>
</dbReference>
<dbReference type="Proteomes" id="UP000015104">
    <property type="component" value="Unassembled WGS sequence"/>
</dbReference>
<evidence type="ECO:0000256" key="1">
    <source>
        <dbReference type="ARBA" id="ARBA00004141"/>
    </source>
</evidence>
<comment type="similarity">
    <text evidence="2">Belongs to the PER33/POM33 family.</text>
</comment>
<dbReference type="HOGENOM" id="CLU_071391_0_0_1"/>
<name>T1L4V4_TETUR</name>
<evidence type="ECO:0000256" key="3">
    <source>
        <dbReference type="ARBA" id="ARBA00022692"/>
    </source>
</evidence>